<feature type="transmembrane region" description="Helical" evidence="1">
    <location>
        <begin position="20"/>
        <end position="40"/>
    </location>
</feature>
<accession>A0AAQ3X9D1</accession>
<organism evidence="2 3">
    <name type="scientific">Paspalum notatum var. saurae</name>
    <dbReference type="NCBI Taxonomy" id="547442"/>
    <lineage>
        <taxon>Eukaryota</taxon>
        <taxon>Viridiplantae</taxon>
        <taxon>Streptophyta</taxon>
        <taxon>Embryophyta</taxon>
        <taxon>Tracheophyta</taxon>
        <taxon>Spermatophyta</taxon>
        <taxon>Magnoliopsida</taxon>
        <taxon>Liliopsida</taxon>
        <taxon>Poales</taxon>
        <taxon>Poaceae</taxon>
        <taxon>PACMAD clade</taxon>
        <taxon>Panicoideae</taxon>
        <taxon>Andropogonodae</taxon>
        <taxon>Paspaleae</taxon>
        <taxon>Paspalinae</taxon>
        <taxon>Paspalum</taxon>
    </lineage>
</organism>
<dbReference type="Proteomes" id="UP001341281">
    <property type="component" value="Chromosome 08"/>
</dbReference>
<evidence type="ECO:0000313" key="3">
    <source>
        <dbReference type="Proteomes" id="UP001341281"/>
    </source>
</evidence>
<gene>
    <name evidence="2" type="ORF">U9M48_034838</name>
</gene>
<evidence type="ECO:0000313" key="2">
    <source>
        <dbReference type="EMBL" id="WVZ88302.1"/>
    </source>
</evidence>
<keyword evidence="1" id="KW-0812">Transmembrane</keyword>
<dbReference type="EMBL" id="CP144752">
    <property type="protein sequence ID" value="WVZ88302.1"/>
    <property type="molecule type" value="Genomic_DNA"/>
</dbReference>
<dbReference type="AlphaFoldDB" id="A0AAQ3X9D1"/>
<proteinExistence type="predicted"/>
<protein>
    <submittedName>
        <fullName evidence="2">Uncharacterized protein</fullName>
    </submittedName>
</protein>
<name>A0AAQ3X9D1_PASNO</name>
<sequence length="66" mass="7258">MVLKLGFEKIDGWDNQPCVNSILASITYLATVAIVIGTSLPNISWCRDLIGNNLASWNNLLLICHT</sequence>
<reference evidence="2 3" key="1">
    <citation type="submission" date="2024-02" db="EMBL/GenBank/DDBJ databases">
        <title>High-quality chromosome-scale genome assembly of Pensacola bahiagrass (Paspalum notatum Flugge var. saurae).</title>
        <authorList>
            <person name="Vega J.M."/>
            <person name="Podio M."/>
            <person name="Orjuela J."/>
            <person name="Siena L.A."/>
            <person name="Pessino S.C."/>
            <person name="Combes M.C."/>
            <person name="Mariac C."/>
            <person name="Albertini E."/>
            <person name="Pupilli F."/>
            <person name="Ortiz J.P.A."/>
            <person name="Leblanc O."/>
        </authorList>
    </citation>
    <scope>NUCLEOTIDE SEQUENCE [LARGE SCALE GENOMIC DNA]</scope>
    <source>
        <strain evidence="2">R1</strain>
        <tissue evidence="2">Leaf</tissue>
    </source>
</reference>
<keyword evidence="1" id="KW-0472">Membrane</keyword>
<evidence type="ECO:0000256" key="1">
    <source>
        <dbReference type="SAM" id="Phobius"/>
    </source>
</evidence>
<keyword evidence="3" id="KW-1185">Reference proteome</keyword>
<keyword evidence="1" id="KW-1133">Transmembrane helix</keyword>